<dbReference type="GO" id="GO:0005615">
    <property type="term" value="C:extracellular space"/>
    <property type="evidence" value="ECO:0007669"/>
    <property type="project" value="Ensembl"/>
</dbReference>
<comment type="similarity">
    <text evidence="2">Belongs to the secretoglobin family.</text>
</comment>
<dbReference type="PRINTS" id="PR00486">
    <property type="entry name" value="UTEROGLOBIN"/>
</dbReference>
<dbReference type="GO" id="GO:0019834">
    <property type="term" value="F:phospholipase A2 inhibitor activity"/>
    <property type="evidence" value="ECO:0007669"/>
    <property type="project" value="UniProtKB-KW"/>
</dbReference>
<reference evidence="9" key="3">
    <citation type="submission" date="2025-09" db="UniProtKB">
        <authorList>
            <consortium name="Ensembl"/>
        </authorList>
    </citation>
    <scope>IDENTIFICATION</scope>
</reference>
<feature type="signal peptide" evidence="8">
    <location>
        <begin position="1"/>
        <end position="22"/>
    </location>
</feature>
<sequence length="92" mass="10295">VKLLAVTLTLVTLALCCSSASAKICPSFPQILESLFRHTLPRFETVLENVSPNWDMRNAAIELQKLADTLPEKTRGDIFRLMEKVVQSSMCD</sequence>
<evidence type="ECO:0000256" key="2">
    <source>
        <dbReference type="ARBA" id="ARBA00008650"/>
    </source>
</evidence>
<proteinExistence type="inferred from homology"/>
<feature type="chain" id="PRO_5034230056" description="Uteroglobin" evidence="8">
    <location>
        <begin position="23"/>
        <end position="92"/>
    </location>
</feature>
<evidence type="ECO:0000313" key="10">
    <source>
        <dbReference type="Proteomes" id="UP000694394"/>
    </source>
</evidence>
<keyword evidence="6" id="KW-1015">Disulfide bond</keyword>
<dbReference type="InterPro" id="IPR016126">
    <property type="entry name" value="Secretoglobin"/>
</dbReference>
<dbReference type="AlphaFoldDB" id="A0A8C5XYJ0"/>
<evidence type="ECO:0000256" key="5">
    <source>
        <dbReference type="ARBA" id="ARBA00023005"/>
    </source>
</evidence>
<organism evidence="9 10">
    <name type="scientific">Microcebus murinus</name>
    <name type="common">Gray mouse lemur</name>
    <name type="synonym">Lemur murinus</name>
    <dbReference type="NCBI Taxonomy" id="30608"/>
    <lineage>
        <taxon>Eukaryota</taxon>
        <taxon>Metazoa</taxon>
        <taxon>Chordata</taxon>
        <taxon>Craniata</taxon>
        <taxon>Vertebrata</taxon>
        <taxon>Euteleostomi</taxon>
        <taxon>Mammalia</taxon>
        <taxon>Eutheria</taxon>
        <taxon>Euarchontoglires</taxon>
        <taxon>Primates</taxon>
        <taxon>Strepsirrhini</taxon>
        <taxon>Lemuriformes</taxon>
        <taxon>Cheirogaleidae</taxon>
        <taxon>Microcebus</taxon>
    </lineage>
</organism>
<name>A0A8C5XYJ0_MICMU</name>
<evidence type="ECO:0000313" key="9">
    <source>
        <dbReference type="Ensembl" id="ENSMICP00000043194.1"/>
    </source>
</evidence>
<dbReference type="PANTHER" id="PTHR10136">
    <property type="entry name" value="SECRETOGLOBIN FAMILY 1 MEMBER"/>
    <property type="match status" value="1"/>
</dbReference>
<reference evidence="9" key="2">
    <citation type="submission" date="2025-08" db="UniProtKB">
        <authorList>
            <consortium name="Ensembl"/>
        </authorList>
    </citation>
    <scope>IDENTIFICATION</scope>
</reference>
<dbReference type="PANTHER" id="PTHR10136:SF6">
    <property type="entry name" value="UTEROGLOBIN"/>
    <property type="match status" value="1"/>
</dbReference>
<evidence type="ECO:0000256" key="6">
    <source>
        <dbReference type="ARBA" id="ARBA00023157"/>
    </source>
</evidence>
<dbReference type="GO" id="GO:0005737">
    <property type="term" value="C:cytoplasm"/>
    <property type="evidence" value="ECO:0007669"/>
    <property type="project" value="TreeGrafter"/>
</dbReference>
<comment type="subcellular location">
    <subcellularLocation>
        <location evidence="1">Secreted</location>
    </subcellularLocation>
</comment>
<evidence type="ECO:0000256" key="4">
    <source>
        <dbReference type="ARBA" id="ARBA00022525"/>
    </source>
</evidence>
<dbReference type="Proteomes" id="UP000694394">
    <property type="component" value="Chromosome 5"/>
</dbReference>
<keyword evidence="10" id="KW-1185">Reference proteome</keyword>
<evidence type="ECO:0000256" key="8">
    <source>
        <dbReference type="SAM" id="SignalP"/>
    </source>
</evidence>
<protein>
    <recommendedName>
        <fullName evidence="3">Uteroglobin</fullName>
    </recommendedName>
    <alternativeName>
        <fullName evidence="7">Secretoglobin family 1A member 1</fullName>
    </alternativeName>
</protein>
<keyword evidence="5" id="KW-0593">Phospholipase A2 inhibitor</keyword>
<evidence type="ECO:0000256" key="7">
    <source>
        <dbReference type="ARBA" id="ARBA00031712"/>
    </source>
</evidence>
<dbReference type="SMART" id="SM00096">
    <property type="entry name" value="UTG"/>
    <property type="match status" value="1"/>
</dbReference>
<dbReference type="InterPro" id="IPR000329">
    <property type="entry name" value="Uteroglobin"/>
</dbReference>
<reference evidence="9" key="1">
    <citation type="submission" date="2016-12" db="EMBL/GenBank/DDBJ databases">
        <title>Mouse lemur reference genome and diversity panel.</title>
        <authorList>
            <person name="Harris R."/>
            <person name="Larsen P."/>
            <person name="Liu Y."/>
            <person name="Hughes D.S."/>
            <person name="Murali S."/>
            <person name="Raveendran M."/>
            <person name="Korchina V."/>
            <person name="Wang M."/>
            <person name="Jhangiani S."/>
            <person name="Bandaranaike D."/>
            <person name="Bellair M."/>
            <person name="Blankenburg K."/>
            <person name="Chao H."/>
            <person name="Dahdouli M."/>
            <person name="Dinh H."/>
            <person name="Doddapaneni H."/>
            <person name="English A."/>
            <person name="Firestine M."/>
            <person name="Gnanaolivu R."/>
            <person name="Gross S."/>
            <person name="Hernandez B."/>
            <person name="Javaid M."/>
            <person name="Jayaseelan J."/>
            <person name="Jones J."/>
            <person name="Khan Z."/>
            <person name="Kovar C."/>
            <person name="Kurapati P."/>
            <person name="Le B."/>
            <person name="Lee S."/>
            <person name="Li M."/>
            <person name="Mathew T."/>
            <person name="Narasimhan A."/>
            <person name="Ngo D."/>
            <person name="Nguyen L."/>
            <person name="Okwuonu G."/>
            <person name="Ongeri F."/>
            <person name="Osuji N."/>
            <person name="Pu L.-L."/>
            <person name="Puazo M."/>
            <person name="Quiroz J."/>
            <person name="Raj R."/>
            <person name="Rajbhandari K."/>
            <person name="Reid J.G."/>
            <person name="Santibanez J."/>
            <person name="Sexton D."/>
            <person name="Skinner E."/>
            <person name="Vee V."/>
            <person name="Weissenberger G."/>
            <person name="Wu Y."/>
            <person name="Xin Y."/>
            <person name="Han Y."/>
            <person name="Campbell C."/>
            <person name="Brown A."/>
            <person name="Sullivan B."/>
            <person name="Shelton J."/>
            <person name="Brown S."/>
            <person name="Dudchenko O."/>
            <person name="Machol I."/>
            <person name="Durand N."/>
            <person name="Shamim M."/>
            <person name="Lieberman A."/>
            <person name="Muzny D.M."/>
            <person name="Richards S."/>
            <person name="Yoder A."/>
            <person name="Worley K.C."/>
            <person name="Rogers J."/>
            <person name="Gibbs R.A."/>
        </authorList>
    </citation>
    <scope>NUCLEOTIDE SEQUENCE [LARGE SCALE GENOMIC DNA]</scope>
</reference>
<dbReference type="Gene3D" id="1.10.210.10">
    <property type="entry name" value="Secretoglobin"/>
    <property type="match status" value="1"/>
</dbReference>
<dbReference type="SUPFAM" id="SSF48201">
    <property type="entry name" value="Uteroglobin-like"/>
    <property type="match status" value="1"/>
</dbReference>
<dbReference type="Ensembl" id="ENSMICT00000069160.1">
    <property type="protein sequence ID" value="ENSMICP00000043194.1"/>
    <property type="gene ID" value="ENSMICG00000041999.1"/>
</dbReference>
<gene>
    <name evidence="9" type="primary">SCGB1A1</name>
</gene>
<keyword evidence="8" id="KW-0732">Signal</keyword>
<dbReference type="GO" id="GO:0007165">
    <property type="term" value="P:signal transduction"/>
    <property type="evidence" value="ECO:0007669"/>
    <property type="project" value="InterPro"/>
</dbReference>
<accession>A0A8C5XYJ0</accession>
<dbReference type="InterPro" id="IPR035960">
    <property type="entry name" value="Secretoglobin_sf"/>
</dbReference>
<dbReference type="InterPro" id="IPR043215">
    <property type="entry name" value="Secretoglobin_1C-like"/>
</dbReference>
<dbReference type="EMBL" id="ABDC03005839">
    <property type="status" value="NOT_ANNOTATED_CDS"/>
    <property type="molecule type" value="Genomic_DNA"/>
</dbReference>
<dbReference type="PROSITE" id="PS51311">
    <property type="entry name" value="SCGB"/>
    <property type="match status" value="1"/>
</dbReference>
<dbReference type="Pfam" id="PF01099">
    <property type="entry name" value="Uteroglobin"/>
    <property type="match status" value="1"/>
</dbReference>
<evidence type="ECO:0000256" key="3">
    <source>
        <dbReference type="ARBA" id="ARBA00020696"/>
    </source>
</evidence>
<evidence type="ECO:0000256" key="1">
    <source>
        <dbReference type="ARBA" id="ARBA00004613"/>
    </source>
</evidence>
<keyword evidence="4" id="KW-0964">Secreted</keyword>
<dbReference type="GeneTree" id="ENSGT00940000155073"/>